<name>A0AAW8F2Q9_9ACTN</name>
<proteinExistence type="predicted"/>
<feature type="region of interest" description="Disordered" evidence="1">
    <location>
        <begin position="168"/>
        <end position="191"/>
    </location>
</feature>
<feature type="region of interest" description="Disordered" evidence="1">
    <location>
        <begin position="1"/>
        <end position="78"/>
    </location>
</feature>
<protein>
    <submittedName>
        <fullName evidence="2">Uncharacterized protein</fullName>
    </submittedName>
</protein>
<evidence type="ECO:0000313" key="2">
    <source>
        <dbReference type="EMBL" id="MDQ0904356.1"/>
    </source>
</evidence>
<sequence>MDSFEAKRAHERAIDKDKRKAEPAVAARALPQATAGMNRTAVCAPHPTMNRTARTAAHHDEPRAPTMTFTSSRRTGAHHGEVQRCVHGQEPVNALAQQGSRVSFVTKIAGEGEPNDSDQSSAPETLSVREQLVQRTCAWCGAPVAYSGRGRPPRFCSPVHRRRAWELRSAQDRAERPVSDGGQSREPVREVVQRTETVVRTVTLRDPDRIPLAPRAAERLNGQPYTLPEDAVEWVEALAALRRSARDPKIYPFREHLALACEKAARALRDQEPEPGI</sequence>
<reference evidence="2" key="1">
    <citation type="submission" date="2023-07" db="EMBL/GenBank/DDBJ databases">
        <title>Comparative genomics of wheat-associated soil bacteria to identify genetic determinants of phenazine resistance.</title>
        <authorList>
            <person name="Mouncey N."/>
        </authorList>
    </citation>
    <scope>NUCLEOTIDE SEQUENCE</scope>
    <source>
        <strain evidence="2">V4I22</strain>
    </source>
</reference>
<dbReference type="AlphaFoldDB" id="A0AAW8F2Q9"/>
<dbReference type="EMBL" id="JAUSZV010000002">
    <property type="protein sequence ID" value="MDQ0904356.1"/>
    <property type="molecule type" value="Genomic_DNA"/>
</dbReference>
<evidence type="ECO:0000256" key="1">
    <source>
        <dbReference type="SAM" id="MobiDB-lite"/>
    </source>
</evidence>
<gene>
    <name evidence="2" type="ORF">QFZ22_000341</name>
</gene>
<comment type="caution">
    <text evidence="2">The sequence shown here is derived from an EMBL/GenBank/DDBJ whole genome shotgun (WGS) entry which is preliminary data.</text>
</comment>
<organism evidence="2 3">
    <name type="scientific">Streptomyces canus</name>
    <dbReference type="NCBI Taxonomy" id="58343"/>
    <lineage>
        <taxon>Bacteria</taxon>
        <taxon>Bacillati</taxon>
        <taxon>Actinomycetota</taxon>
        <taxon>Actinomycetes</taxon>
        <taxon>Kitasatosporales</taxon>
        <taxon>Streptomycetaceae</taxon>
        <taxon>Streptomyces</taxon>
        <taxon>Streptomyces aurantiacus group</taxon>
    </lineage>
</organism>
<dbReference type="Proteomes" id="UP001234216">
    <property type="component" value="Unassembled WGS sequence"/>
</dbReference>
<dbReference type="RefSeq" id="WP_306971939.1">
    <property type="nucleotide sequence ID" value="NZ_JAUSZV010000002.1"/>
</dbReference>
<accession>A0AAW8F2Q9</accession>
<evidence type="ECO:0000313" key="3">
    <source>
        <dbReference type="Proteomes" id="UP001234216"/>
    </source>
</evidence>
<feature type="compositionally biased region" description="Basic and acidic residues" evidence="1">
    <location>
        <begin position="168"/>
        <end position="178"/>
    </location>
</feature>
<feature type="compositionally biased region" description="Basic and acidic residues" evidence="1">
    <location>
        <begin position="1"/>
        <end position="22"/>
    </location>
</feature>